<dbReference type="GO" id="GO:0043565">
    <property type="term" value="F:sequence-specific DNA binding"/>
    <property type="evidence" value="ECO:0007669"/>
    <property type="project" value="InterPro"/>
</dbReference>
<dbReference type="Pfam" id="PF12833">
    <property type="entry name" value="HTH_18"/>
    <property type="match status" value="1"/>
</dbReference>
<evidence type="ECO:0000256" key="2">
    <source>
        <dbReference type="ARBA" id="ARBA00023125"/>
    </source>
</evidence>
<dbReference type="eggNOG" id="COG2207">
    <property type="taxonomic scope" value="Bacteria"/>
</dbReference>
<sequence length="302" mass="35141">MAKSSEIYRSRINKVIDYVNNNLHKSTSLEELASVAFFSPFHFHRIFVAVTGETINNFTNRMRNEKAARLLKFSKKSISTIALECGFSSASTFSRLFKQYFEISPSNYRKGGKIENSKIRKELHPISEYHCDMTADELGKKFPVEIRQLPERRIAYKRVSDAFREGVVLNALDEMVKWAKRMNLFRSETIFGMSMDDPEVTPKEKYRYEVCITLPEDFKIDPENLIDTTTLPRCKYAVTQVSGHLNLVSAAMHYLFDIWLINSAYECEPQHALEVFLDKDNIGNWHYFDLEILIPVKKLNSY</sequence>
<evidence type="ECO:0000313" key="5">
    <source>
        <dbReference type="EMBL" id="EHQ28876.1"/>
    </source>
</evidence>
<dbReference type="InterPro" id="IPR029442">
    <property type="entry name" value="GyrI-like"/>
</dbReference>
<keyword evidence="6" id="KW-1185">Reference proteome</keyword>
<dbReference type="HOGENOM" id="CLU_000445_81_1_10"/>
<keyword evidence="2" id="KW-0238">DNA-binding</keyword>
<name>H1Y358_9SPHI</name>
<accession>H1Y358</accession>
<evidence type="ECO:0000256" key="1">
    <source>
        <dbReference type="ARBA" id="ARBA00023015"/>
    </source>
</evidence>
<dbReference type="OrthoDB" id="9816011at2"/>
<dbReference type="SUPFAM" id="SSF55136">
    <property type="entry name" value="Probable bacterial effector-binding domain"/>
    <property type="match status" value="1"/>
</dbReference>
<dbReference type="InterPro" id="IPR018060">
    <property type="entry name" value="HTH_AraC"/>
</dbReference>
<organism evidence="5 6">
    <name type="scientific">Mucilaginibacter paludis DSM 18603</name>
    <dbReference type="NCBI Taxonomy" id="714943"/>
    <lineage>
        <taxon>Bacteria</taxon>
        <taxon>Pseudomonadati</taxon>
        <taxon>Bacteroidota</taxon>
        <taxon>Sphingobacteriia</taxon>
        <taxon>Sphingobacteriales</taxon>
        <taxon>Sphingobacteriaceae</taxon>
        <taxon>Mucilaginibacter</taxon>
    </lineage>
</organism>
<evidence type="ECO:0000313" key="6">
    <source>
        <dbReference type="Proteomes" id="UP000002774"/>
    </source>
</evidence>
<dbReference type="SMART" id="SM00871">
    <property type="entry name" value="AraC_E_bind"/>
    <property type="match status" value="1"/>
</dbReference>
<dbReference type="PRINTS" id="PR00032">
    <property type="entry name" value="HTHARAC"/>
</dbReference>
<dbReference type="STRING" id="714943.Mucpa_4791"/>
<proteinExistence type="predicted"/>
<dbReference type="Gene3D" id="1.10.10.60">
    <property type="entry name" value="Homeodomain-like"/>
    <property type="match status" value="2"/>
</dbReference>
<gene>
    <name evidence="5" type="ORF">Mucpa_4791</name>
</gene>
<dbReference type="SMART" id="SM00342">
    <property type="entry name" value="HTH_ARAC"/>
    <property type="match status" value="1"/>
</dbReference>
<dbReference type="PANTHER" id="PTHR40055:SF1">
    <property type="entry name" value="TRANSCRIPTIONAL REGULATOR YGIV-RELATED"/>
    <property type="match status" value="1"/>
</dbReference>
<dbReference type="InterPro" id="IPR011256">
    <property type="entry name" value="Reg_factor_effector_dom_sf"/>
</dbReference>
<dbReference type="Pfam" id="PF06445">
    <property type="entry name" value="GyrI-like"/>
    <property type="match status" value="1"/>
</dbReference>
<dbReference type="InterPro" id="IPR020449">
    <property type="entry name" value="Tscrpt_reg_AraC-type_HTH"/>
</dbReference>
<keyword evidence="1" id="KW-0805">Transcription regulation</keyword>
<dbReference type="EMBL" id="CM001403">
    <property type="protein sequence ID" value="EHQ28876.1"/>
    <property type="molecule type" value="Genomic_DNA"/>
</dbReference>
<dbReference type="Proteomes" id="UP000002774">
    <property type="component" value="Chromosome"/>
</dbReference>
<dbReference type="SUPFAM" id="SSF46689">
    <property type="entry name" value="Homeodomain-like"/>
    <property type="match status" value="2"/>
</dbReference>
<dbReference type="PANTHER" id="PTHR40055">
    <property type="entry name" value="TRANSCRIPTIONAL REGULATOR YGIV-RELATED"/>
    <property type="match status" value="1"/>
</dbReference>
<keyword evidence="3" id="KW-0804">Transcription</keyword>
<dbReference type="AlphaFoldDB" id="H1Y358"/>
<reference evidence="5" key="1">
    <citation type="submission" date="2011-09" db="EMBL/GenBank/DDBJ databases">
        <title>The permanent draft genome of Mucilaginibacter paludis DSM 18603.</title>
        <authorList>
            <consortium name="US DOE Joint Genome Institute (JGI-PGF)"/>
            <person name="Lucas S."/>
            <person name="Han J."/>
            <person name="Lapidus A."/>
            <person name="Bruce D."/>
            <person name="Goodwin L."/>
            <person name="Pitluck S."/>
            <person name="Peters L."/>
            <person name="Kyrpides N."/>
            <person name="Mavromatis K."/>
            <person name="Ivanova N."/>
            <person name="Mikhailova N."/>
            <person name="Held B."/>
            <person name="Detter J.C."/>
            <person name="Tapia R."/>
            <person name="Han C."/>
            <person name="Land M."/>
            <person name="Hauser L."/>
            <person name="Markowitz V."/>
            <person name="Cheng J.-F."/>
            <person name="Hugenholtz P."/>
            <person name="Woyke T."/>
            <person name="Wu D."/>
            <person name="Tindall B."/>
            <person name="Brambilla E."/>
            <person name="Klenk H.-P."/>
            <person name="Eisen J.A."/>
        </authorList>
    </citation>
    <scope>NUCLEOTIDE SEQUENCE [LARGE SCALE GENOMIC DNA]</scope>
    <source>
        <strain evidence="5">DSM 18603</strain>
    </source>
</reference>
<evidence type="ECO:0000259" key="4">
    <source>
        <dbReference type="PROSITE" id="PS01124"/>
    </source>
</evidence>
<protein>
    <submittedName>
        <fullName evidence="5">Transcriptional regulator, AraC family</fullName>
    </submittedName>
</protein>
<dbReference type="InterPro" id="IPR009057">
    <property type="entry name" value="Homeodomain-like_sf"/>
</dbReference>
<dbReference type="GO" id="GO:0003700">
    <property type="term" value="F:DNA-binding transcription factor activity"/>
    <property type="evidence" value="ECO:0007669"/>
    <property type="project" value="InterPro"/>
</dbReference>
<dbReference type="PROSITE" id="PS01124">
    <property type="entry name" value="HTH_ARAC_FAMILY_2"/>
    <property type="match status" value="1"/>
</dbReference>
<dbReference type="Gene3D" id="3.20.80.10">
    <property type="entry name" value="Regulatory factor, effector binding domain"/>
    <property type="match status" value="1"/>
</dbReference>
<feature type="domain" description="HTH araC/xylS-type" evidence="4">
    <location>
        <begin position="13"/>
        <end position="111"/>
    </location>
</feature>
<dbReference type="eggNOG" id="COG3449">
    <property type="taxonomic scope" value="Bacteria"/>
</dbReference>
<evidence type="ECO:0000256" key="3">
    <source>
        <dbReference type="ARBA" id="ARBA00023163"/>
    </source>
</evidence>
<dbReference type="InterPro" id="IPR010499">
    <property type="entry name" value="AraC_E-bd"/>
</dbReference>
<dbReference type="InterPro" id="IPR050908">
    <property type="entry name" value="SmbC-like"/>
</dbReference>